<dbReference type="RefSeq" id="WP_039326195.1">
    <property type="nucleotide sequence ID" value="NZ_JQHM01000029.1"/>
</dbReference>
<evidence type="ECO:0000313" key="1">
    <source>
        <dbReference type="EMBL" id="KFW98543.1"/>
    </source>
</evidence>
<reference evidence="1 2" key="1">
    <citation type="submission" date="2014-08" db="EMBL/GenBank/DDBJ databases">
        <title>Genome sequences of NCPPB Pectobacterium isolates.</title>
        <authorList>
            <person name="Glover R.H."/>
            <person name="Sapp M."/>
            <person name="Elphinstone J."/>
        </authorList>
    </citation>
    <scope>NUCLEOTIDE SEQUENCE [LARGE SCALE GENOMIC DNA]</scope>
    <source>
        <strain evidence="1 2">NCPPB 2795</strain>
    </source>
</reference>
<organism evidence="1 2">
    <name type="scientific">Pectobacterium betavasculorum</name>
    <dbReference type="NCBI Taxonomy" id="55207"/>
    <lineage>
        <taxon>Bacteria</taxon>
        <taxon>Pseudomonadati</taxon>
        <taxon>Pseudomonadota</taxon>
        <taxon>Gammaproteobacteria</taxon>
        <taxon>Enterobacterales</taxon>
        <taxon>Pectobacteriaceae</taxon>
        <taxon>Pectobacterium</taxon>
    </lineage>
</organism>
<proteinExistence type="predicted"/>
<evidence type="ECO:0000313" key="2">
    <source>
        <dbReference type="Proteomes" id="UP000032874"/>
    </source>
</evidence>
<accession>A0A093RDR1</accession>
<gene>
    <name evidence="1" type="ORF">KP22_21295</name>
</gene>
<dbReference type="Proteomes" id="UP000032874">
    <property type="component" value="Unassembled WGS sequence"/>
</dbReference>
<name>A0A093RDR1_9GAMM</name>
<dbReference type="EMBL" id="JQHM01000029">
    <property type="protein sequence ID" value="KFW98543.1"/>
    <property type="molecule type" value="Genomic_DNA"/>
</dbReference>
<protein>
    <submittedName>
        <fullName evidence="1">Uncharacterized protein</fullName>
    </submittedName>
</protein>
<comment type="caution">
    <text evidence="1">The sequence shown here is derived from an EMBL/GenBank/DDBJ whole genome shotgun (WGS) entry which is preliminary data.</text>
</comment>
<dbReference type="AlphaFoldDB" id="A0A093RDR1"/>
<dbReference type="eggNOG" id="ENOG5031SXV">
    <property type="taxonomic scope" value="Bacteria"/>
</dbReference>
<sequence length="155" mass="17919">MIDINADIISNESIGNIVLGDNIEIYFSEMYSNHVVRIFDYFLPDDEKRIAYVVDETITIATLSNGLIISVGCNERYRGHYMNSLHTGMRMSDIIKLTDKQRIFNGCIIINDDFGFSIDLPEPYDEIADDIDHIPLDLILKEMRVADYYSWKPKK</sequence>